<evidence type="ECO:0000259" key="2">
    <source>
        <dbReference type="PROSITE" id="PS50191"/>
    </source>
</evidence>
<organism evidence="3 4">
    <name type="scientific">Pseudozyma antarctica</name>
    <name type="common">Yeast</name>
    <name type="synonym">Candida antarctica</name>
    <dbReference type="NCBI Taxonomy" id="84753"/>
    <lineage>
        <taxon>Eukaryota</taxon>
        <taxon>Fungi</taxon>
        <taxon>Dikarya</taxon>
        <taxon>Basidiomycota</taxon>
        <taxon>Ustilaginomycotina</taxon>
        <taxon>Ustilaginomycetes</taxon>
        <taxon>Ustilaginales</taxon>
        <taxon>Ustilaginaceae</taxon>
        <taxon>Moesziomyces</taxon>
    </lineage>
</organism>
<feature type="compositionally biased region" description="Polar residues" evidence="1">
    <location>
        <begin position="46"/>
        <end position="62"/>
    </location>
</feature>
<feature type="compositionally biased region" description="Low complexity" evidence="1">
    <location>
        <begin position="1"/>
        <end position="14"/>
    </location>
</feature>
<accession>A0A5C3FTA9</accession>
<name>A0A5C3FTA9_PSEA2</name>
<dbReference type="SUPFAM" id="SSF46938">
    <property type="entry name" value="CRAL/TRIO N-terminal domain"/>
    <property type="match status" value="1"/>
</dbReference>
<dbReference type="SUPFAM" id="SSF52087">
    <property type="entry name" value="CRAL/TRIO domain"/>
    <property type="match status" value="1"/>
</dbReference>
<dbReference type="PANTHER" id="PTHR45657:SF1">
    <property type="entry name" value="CRAL-TRIO DOMAIN-CONTAINING PROTEIN YKL091C-RELATED"/>
    <property type="match status" value="1"/>
</dbReference>
<dbReference type="EMBL" id="OOIQ01000010">
    <property type="protein sequence ID" value="SPO46589.1"/>
    <property type="molecule type" value="Genomic_DNA"/>
</dbReference>
<evidence type="ECO:0000313" key="4">
    <source>
        <dbReference type="Proteomes" id="UP000325008"/>
    </source>
</evidence>
<feature type="compositionally biased region" description="Basic and acidic residues" evidence="1">
    <location>
        <begin position="83"/>
        <end position="92"/>
    </location>
</feature>
<protein>
    <submittedName>
        <fullName evidence="3">Related to SEC14 -phosphatidylinositol/phosphatidylcholine transfer protein</fullName>
    </submittedName>
</protein>
<proteinExistence type="predicted"/>
<evidence type="ECO:0000256" key="1">
    <source>
        <dbReference type="SAM" id="MobiDB-lite"/>
    </source>
</evidence>
<gene>
    <name evidence="3" type="ORF">PSANT_04275</name>
</gene>
<dbReference type="InterPro" id="IPR036865">
    <property type="entry name" value="CRAL-TRIO_dom_sf"/>
</dbReference>
<dbReference type="SMART" id="SM00516">
    <property type="entry name" value="SEC14"/>
    <property type="match status" value="1"/>
</dbReference>
<dbReference type="SMART" id="SM01100">
    <property type="entry name" value="CRAL_TRIO_N"/>
    <property type="match status" value="1"/>
</dbReference>
<feature type="domain" description="CRAL-TRIO" evidence="2">
    <location>
        <begin position="239"/>
        <end position="412"/>
    </location>
</feature>
<dbReference type="OrthoDB" id="1434354at2759"/>
<feature type="compositionally biased region" description="Polar residues" evidence="1">
    <location>
        <begin position="129"/>
        <end position="140"/>
    </location>
</feature>
<dbReference type="Pfam" id="PF00650">
    <property type="entry name" value="CRAL_TRIO"/>
    <property type="match status" value="1"/>
</dbReference>
<dbReference type="InterPro" id="IPR036273">
    <property type="entry name" value="CRAL/TRIO_N_dom_sf"/>
</dbReference>
<dbReference type="InterPro" id="IPR051026">
    <property type="entry name" value="PI/PC_transfer"/>
</dbReference>
<dbReference type="PANTHER" id="PTHR45657">
    <property type="entry name" value="CRAL-TRIO DOMAIN-CONTAINING PROTEIN YKL091C-RELATED"/>
    <property type="match status" value="1"/>
</dbReference>
<feature type="region of interest" description="Disordered" evidence="1">
    <location>
        <begin position="1"/>
        <end position="141"/>
    </location>
</feature>
<dbReference type="PROSITE" id="PS50191">
    <property type="entry name" value="CRAL_TRIO"/>
    <property type="match status" value="1"/>
</dbReference>
<dbReference type="Proteomes" id="UP000325008">
    <property type="component" value="Unassembled WGS sequence"/>
</dbReference>
<sequence>MPPSMESTASSGSSEPKTPPAKGSATYPRAFLTPDKDSTPKPATPPSSLRQRFASFTRSSGKATAASLSQSSSASTTPPNEDMSERIEKLDLMRGAPKPDGAAAPREHSAPVSRRASMSKSDNEPHVPQYQNAEQINQDSPLPRVLRSAKAQPLPGHPGNLTEAQTRALHELTAALRHDGALHEAESEPPSYQDTQLLRFLRARNFNVAAARTMYLKAEAWKKEIKLDRLVREFDFAERDEVASHGWSMYFHKTDRLGRPIFIQDLGNMDVTKVFQITTPERVIENFAVTLELAVRHRYEACTVASGRWVDDNMMVVNLAGLGLGTFWSMKGQLQQLLAILDNNFPELSGRVQIINAPYMFSTIWSWVKGWLPVATVEKIDIAGADYHDRIWQYVSKQDWPRSLGGECDCGDAKGCAKSDKGPWDTRLVRTADL</sequence>
<feature type="compositionally biased region" description="Low complexity" evidence="1">
    <location>
        <begin position="63"/>
        <end position="77"/>
    </location>
</feature>
<evidence type="ECO:0000313" key="3">
    <source>
        <dbReference type="EMBL" id="SPO46589.1"/>
    </source>
</evidence>
<dbReference type="InterPro" id="IPR001251">
    <property type="entry name" value="CRAL-TRIO_dom"/>
</dbReference>
<comment type="caution">
    <text evidence="3">The sequence shown here is derived from an EMBL/GenBank/DDBJ whole genome shotgun (WGS) entry which is preliminary data.</text>
</comment>
<dbReference type="Pfam" id="PF03765">
    <property type="entry name" value="CRAL_TRIO_N"/>
    <property type="match status" value="1"/>
</dbReference>
<dbReference type="AlphaFoldDB" id="A0A5C3FTA9"/>
<keyword evidence="4" id="KW-1185">Reference proteome</keyword>
<dbReference type="Gene3D" id="3.40.525.10">
    <property type="entry name" value="CRAL-TRIO lipid binding domain"/>
    <property type="match status" value="1"/>
</dbReference>
<reference evidence="3" key="1">
    <citation type="submission" date="2018-03" db="EMBL/GenBank/DDBJ databases">
        <authorList>
            <person name="Guldener U."/>
        </authorList>
    </citation>
    <scope>NUCLEOTIDE SEQUENCE [LARGE SCALE GENOMIC DNA]</scope>
    <source>
        <strain evidence="3">ATCC34888</strain>
    </source>
</reference>
<dbReference type="CDD" id="cd00170">
    <property type="entry name" value="SEC14"/>
    <property type="match status" value="1"/>
</dbReference>
<dbReference type="Gene3D" id="1.10.8.20">
    <property type="entry name" value="N-terminal domain of phosphatidylinositol transfer protein sec14p"/>
    <property type="match status" value="1"/>
</dbReference>
<dbReference type="InterPro" id="IPR011074">
    <property type="entry name" value="CRAL/TRIO_N_dom"/>
</dbReference>